<keyword evidence="2" id="KW-0732">Signal</keyword>
<accession>A0ABW3MRG5</accession>
<evidence type="ECO:0000256" key="2">
    <source>
        <dbReference type="SAM" id="SignalP"/>
    </source>
</evidence>
<sequence length="95" mass="10231">MNGPTARRATVTIACMTLVMLGVSQPSGAGEVHQIKTAPSPSTGEPIAGGGSWIVNKPSGYYVGRAMPGWTNDDERHRVEVKHHVFRLPGARRHE</sequence>
<proteinExistence type="predicted"/>
<feature type="chain" id="PRO_5046047112" description="Secreted protein" evidence="2">
    <location>
        <begin position="30"/>
        <end position="95"/>
    </location>
</feature>
<name>A0ABW3MRG5_9PSEU</name>
<evidence type="ECO:0000313" key="3">
    <source>
        <dbReference type="EMBL" id="MFD1052054.1"/>
    </source>
</evidence>
<protein>
    <recommendedName>
        <fullName evidence="5">Secreted protein</fullName>
    </recommendedName>
</protein>
<feature type="region of interest" description="Disordered" evidence="1">
    <location>
        <begin position="28"/>
        <end position="50"/>
    </location>
</feature>
<reference evidence="4" key="1">
    <citation type="journal article" date="2019" name="Int. J. Syst. Evol. Microbiol.">
        <title>The Global Catalogue of Microorganisms (GCM) 10K type strain sequencing project: providing services to taxonomists for standard genome sequencing and annotation.</title>
        <authorList>
            <consortium name="The Broad Institute Genomics Platform"/>
            <consortium name="The Broad Institute Genome Sequencing Center for Infectious Disease"/>
            <person name="Wu L."/>
            <person name="Ma J."/>
        </authorList>
    </citation>
    <scope>NUCLEOTIDE SEQUENCE [LARGE SCALE GENOMIC DNA]</scope>
    <source>
        <strain evidence="4">JCM 31486</strain>
    </source>
</reference>
<evidence type="ECO:0000313" key="4">
    <source>
        <dbReference type="Proteomes" id="UP001597045"/>
    </source>
</evidence>
<dbReference type="Proteomes" id="UP001597045">
    <property type="component" value="Unassembled WGS sequence"/>
</dbReference>
<dbReference type="EMBL" id="JBHTIS010004092">
    <property type="protein sequence ID" value="MFD1052054.1"/>
    <property type="molecule type" value="Genomic_DNA"/>
</dbReference>
<feature type="signal peptide" evidence="2">
    <location>
        <begin position="1"/>
        <end position="29"/>
    </location>
</feature>
<gene>
    <name evidence="3" type="ORF">ACFQ1S_44035</name>
</gene>
<comment type="caution">
    <text evidence="3">The sequence shown here is derived from an EMBL/GenBank/DDBJ whole genome shotgun (WGS) entry which is preliminary data.</text>
</comment>
<evidence type="ECO:0008006" key="5">
    <source>
        <dbReference type="Google" id="ProtNLM"/>
    </source>
</evidence>
<organism evidence="3 4">
    <name type="scientific">Kibdelosporangium lantanae</name>
    <dbReference type="NCBI Taxonomy" id="1497396"/>
    <lineage>
        <taxon>Bacteria</taxon>
        <taxon>Bacillati</taxon>
        <taxon>Actinomycetota</taxon>
        <taxon>Actinomycetes</taxon>
        <taxon>Pseudonocardiales</taxon>
        <taxon>Pseudonocardiaceae</taxon>
        <taxon>Kibdelosporangium</taxon>
    </lineage>
</organism>
<keyword evidence="4" id="KW-1185">Reference proteome</keyword>
<evidence type="ECO:0000256" key="1">
    <source>
        <dbReference type="SAM" id="MobiDB-lite"/>
    </source>
</evidence>